<gene>
    <name evidence="2" type="ORF">Focb16_v005932</name>
</gene>
<feature type="compositionally biased region" description="Polar residues" evidence="1">
    <location>
        <begin position="298"/>
        <end position="314"/>
    </location>
</feature>
<evidence type="ECO:0000313" key="3">
    <source>
        <dbReference type="Proteomes" id="UP000320707"/>
    </source>
</evidence>
<feature type="region of interest" description="Disordered" evidence="1">
    <location>
        <begin position="257"/>
        <end position="280"/>
    </location>
</feature>
<protein>
    <submittedName>
        <fullName evidence="2">Uncharacterized protein</fullName>
    </submittedName>
</protein>
<feature type="region of interest" description="Disordered" evidence="1">
    <location>
        <begin position="92"/>
        <end position="111"/>
    </location>
</feature>
<accession>A0A559LH80</accession>
<name>A0A559LH80_FUSOC</name>
<evidence type="ECO:0000313" key="2">
    <source>
        <dbReference type="EMBL" id="TVY73634.1"/>
    </source>
</evidence>
<evidence type="ECO:0000256" key="1">
    <source>
        <dbReference type="SAM" id="MobiDB-lite"/>
    </source>
</evidence>
<dbReference type="EMBL" id="SRMI01000003">
    <property type="protein sequence ID" value="TVY73634.1"/>
    <property type="molecule type" value="Genomic_DNA"/>
</dbReference>
<sequence>MPQSGNDNGNSIRTYLEYYKAIQQIRRERRNPMIISNILFHLNPVLKESSVAQRAGGGFPNTVDAVTVDPRDHVAITPPSNSTVLEAAIKETKQLPPSPPSPPPRRPLKNLHEDTRSFNLVRKVLRPVLQSTSPRAVPPTRPSRDHAPGIESQLFNPVLVIHSNLSLQSLLKIERRASESAATSALSPPTPQYSYGGRTASTSQLPIKGELYAQPTAKATVESKNGKGLGPLRMTCTSSSKVATSSFSHFPFFSRKKHPSVTQDENNEKKKKTLHKGPVAGIGHKEYGLISASKRRSGSISNTTRNSPGSQATQEPRCRNDSFFEAGSTRWSLSKTRLSRIEMLGSSQSLAFSQDQPRNNLWPSPMLCTPDPAFAARRPSESSDSEGPTMKSTLAFRRPVHRLRSSLDDPLKLPQPINSSGYASSPMTSFDTHFELQLEISHQAESSHPVPKKFVKRPRSPRRWNLFEGSTPTQQPKQSDKASAIVKPVEKKSLAHYAMMDSSEQEDSEPMDIQDVLRFAEVYGKSPSVGGTSDLSQGTPEMRSSTYSPVRPAAPAQPPRGVSIEIETKPRLPVPQQTLMSKKPTVQPPLTSTTAGRRSRLPQVGGIPKVVYNHAKHVSSMGFPRPFRASMQLAPENLEAYDPESIAKGPSLSRPSTPVPDLSTDGSTGGSPSNLSPRDSNLPALSRVEKEFLAFSPCKDSEENIGTSSSSCSGIFAFSGSTAVIPQPNDSPAEDEVWNEYDDLVGEGAGKAVPSPTSSGGTPFHLETYESKLASTEKLHYCCL</sequence>
<feature type="region of interest" description="Disordered" evidence="1">
    <location>
        <begin position="292"/>
        <end position="318"/>
    </location>
</feature>
<proteinExistence type="predicted"/>
<comment type="caution">
    <text evidence="2">The sequence shown here is derived from an EMBL/GenBank/DDBJ whole genome shotgun (WGS) entry which is preliminary data.</text>
</comment>
<dbReference type="AlphaFoldDB" id="A0A559LH80"/>
<reference evidence="2 3" key="1">
    <citation type="journal article" date="2019" name="Microbiol. Resour. Announc.">
        <title>High-quality draft genome sequence of Fusarium oxysporum f. sp. cubense strain 160527, a causal agent of Panama disease.</title>
        <authorList>
            <person name="Asai S."/>
            <person name="Ayukawa Y."/>
            <person name="Gan P."/>
            <person name="Masuda S."/>
            <person name="Komatsu K."/>
            <person name="Shirasu K."/>
            <person name="Arie T."/>
        </authorList>
    </citation>
    <scope>NUCLEOTIDE SEQUENCE [LARGE SCALE GENOMIC DNA]</scope>
    <source>
        <strain evidence="2 3">160527</strain>
    </source>
</reference>
<feature type="compositionally biased region" description="Polar residues" evidence="1">
    <location>
        <begin position="664"/>
        <end position="679"/>
    </location>
</feature>
<feature type="region of interest" description="Disordered" evidence="1">
    <location>
        <begin position="129"/>
        <end position="149"/>
    </location>
</feature>
<feature type="region of interest" description="Disordered" evidence="1">
    <location>
        <begin position="644"/>
        <end position="681"/>
    </location>
</feature>
<feature type="region of interest" description="Disordered" evidence="1">
    <location>
        <begin position="179"/>
        <end position="198"/>
    </location>
</feature>
<feature type="region of interest" description="Disordered" evidence="1">
    <location>
        <begin position="526"/>
        <end position="601"/>
    </location>
</feature>
<organism evidence="2 3">
    <name type="scientific">Fusarium oxysporum f. sp. cubense</name>
    <dbReference type="NCBI Taxonomy" id="61366"/>
    <lineage>
        <taxon>Eukaryota</taxon>
        <taxon>Fungi</taxon>
        <taxon>Dikarya</taxon>
        <taxon>Ascomycota</taxon>
        <taxon>Pezizomycotina</taxon>
        <taxon>Sordariomycetes</taxon>
        <taxon>Hypocreomycetidae</taxon>
        <taxon>Hypocreales</taxon>
        <taxon>Nectriaceae</taxon>
        <taxon>Fusarium</taxon>
        <taxon>Fusarium oxysporum species complex</taxon>
    </lineage>
</organism>
<feature type="compositionally biased region" description="Pro residues" evidence="1">
    <location>
        <begin position="96"/>
        <end position="105"/>
    </location>
</feature>
<feature type="compositionally biased region" description="Polar residues" evidence="1">
    <location>
        <begin position="529"/>
        <end position="548"/>
    </location>
</feature>
<dbReference type="Proteomes" id="UP000320707">
    <property type="component" value="Unassembled WGS sequence"/>
</dbReference>